<gene>
    <name evidence="28" type="ORF">DIZ78_07240</name>
</gene>
<dbReference type="FunFam" id="1.10.287.130:FF:000002">
    <property type="entry name" value="Two-component osmosensing histidine kinase"/>
    <property type="match status" value="1"/>
</dbReference>
<evidence type="ECO:0000256" key="4">
    <source>
        <dbReference type="ARBA" id="ARBA00022475"/>
    </source>
</evidence>
<evidence type="ECO:0000256" key="1">
    <source>
        <dbReference type="ARBA" id="ARBA00000085"/>
    </source>
</evidence>
<dbReference type="SMART" id="SM00091">
    <property type="entry name" value="PAS"/>
    <property type="match status" value="1"/>
</dbReference>
<name>A0A370DRB4_9GAMM</name>
<dbReference type="InterPro" id="IPR011006">
    <property type="entry name" value="CheY-like_superfamily"/>
</dbReference>
<evidence type="ECO:0000256" key="13">
    <source>
        <dbReference type="ARBA" id="ARBA00023136"/>
    </source>
</evidence>
<dbReference type="InterPro" id="IPR003661">
    <property type="entry name" value="HisK_dim/P_dom"/>
</dbReference>
<dbReference type="EC" id="2.7.13.3" evidence="3"/>
<feature type="domain" description="Response regulatory" evidence="24">
    <location>
        <begin position="799"/>
        <end position="915"/>
    </location>
</feature>
<feature type="domain" description="HPt" evidence="27">
    <location>
        <begin position="956"/>
        <end position="1050"/>
    </location>
</feature>
<dbReference type="Gene3D" id="1.10.287.130">
    <property type="match status" value="1"/>
</dbReference>
<feature type="modified residue" description="Phosphohistidine" evidence="18">
    <location>
        <position position="995"/>
    </location>
</feature>
<keyword evidence="8" id="KW-0547">Nucleotide-binding</keyword>
<evidence type="ECO:0000256" key="16">
    <source>
        <dbReference type="ARBA" id="ARBA00068150"/>
    </source>
</evidence>
<dbReference type="Gene3D" id="1.20.120.160">
    <property type="entry name" value="HPT domain"/>
    <property type="match status" value="1"/>
</dbReference>
<comment type="function">
    <text evidence="14">Putative oxygen sensor; modulates the activity of FixJ, a transcriptional activator of nitrogen fixation fixK gene. FixL probably acts as a kinase that phosphorylates FixJ.</text>
</comment>
<evidence type="ECO:0000256" key="14">
    <source>
        <dbReference type="ARBA" id="ARBA00059827"/>
    </source>
</evidence>
<dbReference type="InterPro" id="IPR004358">
    <property type="entry name" value="Sig_transdc_His_kin-like_C"/>
</dbReference>
<dbReference type="InterPro" id="IPR001610">
    <property type="entry name" value="PAC"/>
</dbReference>
<evidence type="ECO:0000256" key="21">
    <source>
        <dbReference type="SAM" id="MobiDB-lite"/>
    </source>
</evidence>
<dbReference type="InterPro" id="IPR013767">
    <property type="entry name" value="PAS_fold"/>
</dbReference>
<dbReference type="Pfam" id="PF02518">
    <property type="entry name" value="HATPase_c"/>
    <property type="match status" value="1"/>
</dbReference>
<dbReference type="AlphaFoldDB" id="A0A370DRB4"/>
<evidence type="ECO:0000256" key="5">
    <source>
        <dbReference type="ARBA" id="ARBA00022553"/>
    </source>
</evidence>
<dbReference type="PRINTS" id="PR00344">
    <property type="entry name" value="BCTRLSENSOR"/>
</dbReference>
<evidence type="ECO:0000256" key="3">
    <source>
        <dbReference type="ARBA" id="ARBA00012438"/>
    </source>
</evidence>
<evidence type="ECO:0000259" key="27">
    <source>
        <dbReference type="PROSITE" id="PS50894"/>
    </source>
</evidence>
<dbReference type="PANTHER" id="PTHR45339:SF1">
    <property type="entry name" value="HYBRID SIGNAL TRANSDUCTION HISTIDINE KINASE J"/>
    <property type="match status" value="1"/>
</dbReference>
<evidence type="ECO:0000256" key="2">
    <source>
        <dbReference type="ARBA" id="ARBA00004651"/>
    </source>
</evidence>
<keyword evidence="20" id="KW-0175">Coiled coil</keyword>
<dbReference type="SMART" id="SM00073">
    <property type="entry name" value="HPT"/>
    <property type="match status" value="1"/>
</dbReference>
<evidence type="ECO:0000256" key="10">
    <source>
        <dbReference type="ARBA" id="ARBA00022840"/>
    </source>
</evidence>
<comment type="subcellular location">
    <subcellularLocation>
        <location evidence="2">Cell membrane</location>
        <topology evidence="2">Multi-pass membrane protein</topology>
    </subcellularLocation>
</comment>
<dbReference type="SUPFAM" id="SSF103190">
    <property type="entry name" value="Sensory domain-like"/>
    <property type="match status" value="1"/>
</dbReference>
<keyword evidence="7 22" id="KW-0812">Transmembrane</keyword>
<comment type="catalytic activity">
    <reaction evidence="1">
        <text>ATP + protein L-histidine = ADP + protein N-phospho-L-histidine.</text>
        <dbReference type="EC" id="2.7.13.3"/>
    </reaction>
</comment>
<dbReference type="SMART" id="SM00448">
    <property type="entry name" value="REC"/>
    <property type="match status" value="1"/>
</dbReference>
<dbReference type="GO" id="GO:0006355">
    <property type="term" value="P:regulation of DNA-templated transcription"/>
    <property type="evidence" value="ECO:0007669"/>
    <property type="project" value="InterPro"/>
</dbReference>
<dbReference type="Gene3D" id="3.30.565.10">
    <property type="entry name" value="Histidine kinase-like ATPase, C-terminal domain"/>
    <property type="match status" value="1"/>
</dbReference>
<dbReference type="GO" id="GO:0005886">
    <property type="term" value="C:plasma membrane"/>
    <property type="evidence" value="ECO:0007669"/>
    <property type="project" value="UniProtKB-SubCell"/>
</dbReference>
<dbReference type="SUPFAM" id="SSF52172">
    <property type="entry name" value="CheY-like"/>
    <property type="match status" value="1"/>
</dbReference>
<accession>A0A370DRB4</accession>
<dbReference type="InterPro" id="IPR001789">
    <property type="entry name" value="Sig_transdc_resp-reg_receiver"/>
</dbReference>
<keyword evidence="9" id="KW-0418">Kinase</keyword>
<feature type="coiled-coil region" evidence="20">
    <location>
        <begin position="519"/>
        <end position="549"/>
    </location>
</feature>
<dbReference type="PROSITE" id="PS50110">
    <property type="entry name" value="RESPONSE_REGULATORY"/>
    <property type="match status" value="1"/>
</dbReference>
<evidence type="ECO:0000256" key="8">
    <source>
        <dbReference type="ARBA" id="ARBA00022741"/>
    </source>
</evidence>
<keyword evidence="5 19" id="KW-0597">Phosphoprotein</keyword>
<feature type="domain" description="PAS" evidence="25">
    <location>
        <begin position="408"/>
        <end position="478"/>
    </location>
</feature>
<dbReference type="InterPro" id="IPR000700">
    <property type="entry name" value="PAS-assoc_C"/>
</dbReference>
<dbReference type="CDD" id="cd00130">
    <property type="entry name" value="PAS"/>
    <property type="match status" value="1"/>
</dbReference>
<evidence type="ECO:0000256" key="17">
    <source>
        <dbReference type="ARBA" id="ARBA00070616"/>
    </source>
</evidence>
<keyword evidence="29" id="KW-1185">Reference proteome</keyword>
<feature type="domain" description="Histidine kinase" evidence="23">
    <location>
        <begin position="553"/>
        <end position="774"/>
    </location>
</feature>
<dbReference type="SMART" id="SM00086">
    <property type="entry name" value="PAC"/>
    <property type="match status" value="1"/>
</dbReference>
<dbReference type="InterPro" id="IPR003594">
    <property type="entry name" value="HATPase_dom"/>
</dbReference>
<dbReference type="CDD" id="cd00088">
    <property type="entry name" value="HPT"/>
    <property type="match status" value="1"/>
</dbReference>
<dbReference type="Pfam" id="PF00989">
    <property type="entry name" value="PAS"/>
    <property type="match status" value="1"/>
</dbReference>
<dbReference type="Proteomes" id="UP000254771">
    <property type="component" value="Unassembled WGS sequence"/>
</dbReference>
<evidence type="ECO:0000259" key="23">
    <source>
        <dbReference type="PROSITE" id="PS50109"/>
    </source>
</evidence>
<dbReference type="FunFam" id="3.30.450.20:FF:000060">
    <property type="entry name" value="Sensor protein FixL"/>
    <property type="match status" value="1"/>
</dbReference>
<dbReference type="InterPro" id="IPR036641">
    <property type="entry name" value="HPT_dom_sf"/>
</dbReference>
<feature type="modified residue" description="4-aspartylphosphate" evidence="19">
    <location>
        <position position="848"/>
    </location>
</feature>
<evidence type="ECO:0000256" key="19">
    <source>
        <dbReference type="PROSITE-ProRule" id="PRU00169"/>
    </source>
</evidence>
<dbReference type="SUPFAM" id="SSF55785">
    <property type="entry name" value="PYP-like sensor domain (PAS domain)"/>
    <property type="match status" value="1"/>
</dbReference>
<dbReference type="Gene3D" id="6.10.340.10">
    <property type="match status" value="1"/>
</dbReference>
<evidence type="ECO:0000256" key="11">
    <source>
        <dbReference type="ARBA" id="ARBA00022989"/>
    </source>
</evidence>
<dbReference type="PANTHER" id="PTHR45339">
    <property type="entry name" value="HYBRID SIGNAL TRANSDUCTION HISTIDINE KINASE J"/>
    <property type="match status" value="1"/>
</dbReference>
<dbReference type="Pfam" id="PF01627">
    <property type="entry name" value="Hpt"/>
    <property type="match status" value="1"/>
</dbReference>
<feature type="domain" description="PAC" evidence="26">
    <location>
        <begin position="485"/>
        <end position="535"/>
    </location>
</feature>
<evidence type="ECO:0000259" key="26">
    <source>
        <dbReference type="PROSITE" id="PS50113"/>
    </source>
</evidence>
<dbReference type="GO" id="GO:0000155">
    <property type="term" value="F:phosphorelay sensor kinase activity"/>
    <property type="evidence" value="ECO:0007669"/>
    <property type="project" value="InterPro"/>
</dbReference>
<keyword evidence="6" id="KW-0808">Transferase</keyword>
<comment type="subunit">
    <text evidence="15">At low DSF concentrations, interacts with RpfF.</text>
</comment>
<dbReference type="EMBL" id="QFXE01000008">
    <property type="protein sequence ID" value="RDH86691.1"/>
    <property type="molecule type" value="Genomic_DNA"/>
</dbReference>
<dbReference type="Gene3D" id="3.30.450.20">
    <property type="entry name" value="PAS domain"/>
    <property type="match status" value="2"/>
</dbReference>
<feature type="compositionally biased region" description="Basic and acidic residues" evidence="21">
    <location>
        <begin position="371"/>
        <end position="384"/>
    </location>
</feature>
<dbReference type="InterPro" id="IPR005467">
    <property type="entry name" value="His_kinase_dom"/>
</dbReference>
<dbReference type="SUPFAM" id="SSF47226">
    <property type="entry name" value="Histidine-containing phosphotransfer domain, HPT domain"/>
    <property type="match status" value="1"/>
</dbReference>
<feature type="transmembrane region" description="Helical" evidence="22">
    <location>
        <begin position="290"/>
        <end position="307"/>
    </location>
</feature>
<keyword evidence="13 22" id="KW-0472">Membrane</keyword>
<keyword evidence="12" id="KW-0902">Two-component regulatory system</keyword>
<dbReference type="SUPFAM" id="SSF47384">
    <property type="entry name" value="Homodimeric domain of signal transducing histidine kinase"/>
    <property type="match status" value="1"/>
</dbReference>
<dbReference type="FunFam" id="3.30.565.10:FF:000010">
    <property type="entry name" value="Sensor histidine kinase RcsC"/>
    <property type="match status" value="1"/>
</dbReference>
<evidence type="ECO:0000313" key="29">
    <source>
        <dbReference type="Proteomes" id="UP000254771"/>
    </source>
</evidence>
<keyword evidence="10" id="KW-0067">ATP-binding</keyword>
<dbReference type="InterPro" id="IPR029151">
    <property type="entry name" value="Sensor-like_sf"/>
</dbReference>
<dbReference type="PROSITE" id="PS50109">
    <property type="entry name" value="HIS_KIN"/>
    <property type="match status" value="1"/>
</dbReference>
<evidence type="ECO:0000256" key="20">
    <source>
        <dbReference type="SAM" id="Coils"/>
    </source>
</evidence>
<evidence type="ECO:0000256" key="7">
    <source>
        <dbReference type="ARBA" id="ARBA00022692"/>
    </source>
</evidence>
<comment type="caution">
    <text evidence="28">The sequence shown here is derived from an EMBL/GenBank/DDBJ whole genome shotgun (WGS) entry which is preliminary data.</text>
</comment>
<dbReference type="InterPro" id="IPR008207">
    <property type="entry name" value="Sig_transdc_His_kin_Hpt_dom"/>
</dbReference>
<dbReference type="Pfam" id="PF00512">
    <property type="entry name" value="HisKA"/>
    <property type="match status" value="1"/>
</dbReference>
<evidence type="ECO:0000256" key="6">
    <source>
        <dbReference type="ARBA" id="ARBA00022679"/>
    </source>
</evidence>
<dbReference type="Gene3D" id="3.40.50.2300">
    <property type="match status" value="1"/>
</dbReference>
<dbReference type="PROSITE" id="PS50113">
    <property type="entry name" value="PAC"/>
    <property type="match status" value="1"/>
</dbReference>
<dbReference type="SMART" id="SM00388">
    <property type="entry name" value="HisKA"/>
    <property type="match status" value="1"/>
</dbReference>
<dbReference type="InterPro" id="IPR035965">
    <property type="entry name" value="PAS-like_dom_sf"/>
</dbReference>
<dbReference type="InterPro" id="IPR000014">
    <property type="entry name" value="PAS"/>
</dbReference>
<evidence type="ECO:0000256" key="15">
    <source>
        <dbReference type="ARBA" id="ARBA00064003"/>
    </source>
</evidence>
<dbReference type="CDD" id="cd17546">
    <property type="entry name" value="REC_hyHK_CKI1_RcsC-like"/>
    <property type="match status" value="1"/>
</dbReference>
<dbReference type="Pfam" id="PF00072">
    <property type="entry name" value="Response_reg"/>
    <property type="match status" value="1"/>
</dbReference>
<evidence type="ECO:0000256" key="22">
    <source>
        <dbReference type="SAM" id="Phobius"/>
    </source>
</evidence>
<organism evidence="28 29">
    <name type="scientific">endosymbiont of Escarpia spicata</name>
    <dbReference type="NCBI Taxonomy" id="2200908"/>
    <lineage>
        <taxon>Bacteria</taxon>
        <taxon>Pseudomonadati</taxon>
        <taxon>Pseudomonadota</taxon>
        <taxon>Gammaproteobacteria</taxon>
        <taxon>sulfur-oxidizing symbionts</taxon>
    </lineage>
</organism>
<keyword evidence="4" id="KW-1003">Cell membrane</keyword>
<evidence type="ECO:0000256" key="12">
    <source>
        <dbReference type="ARBA" id="ARBA00023012"/>
    </source>
</evidence>
<dbReference type="GO" id="GO:0005524">
    <property type="term" value="F:ATP binding"/>
    <property type="evidence" value="ECO:0007669"/>
    <property type="project" value="UniProtKB-KW"/>
</dbReference>
<dbReference type="CDD" id="cd00082">
    <property type="entry name" value="HisKA"/>
    <property type="match status" value="1"/>
</dbReference>
<dbReference type="PROSITE" id="PS50894">
    <property type="entry name" value="HPT"/>
    <property type="match status" value="1"/>
</dbReference>
<feature type="region of interest" description="Disordered" evidence="21">
    <location>
        <begin position="371"/>
        <end position="391"/>
    </location>
</feature>
<dbReference type="SMART" id="SM00387">
    <property type="entry name" value="HATPase_c"/>
    <property type="match status" value="1"/>
</dbReference>
<sequence length="1054" mass="118903">MIKVPFYRRLDFRIVALFSTVLFFGLLVGLFGARYVAEQDFRELLIRQFQTAGNMAENSFTQIGQMGLTGANHFLLHPGLHAAINAKDSVSIITEMNKLVKETSADIVVLLDPHGRVIYHSEDPLQYGKSRMSHLIVRETILDGKVSTSILQEMDNFIIYSSGRLLSDIDKGHLKAVILVGYAINDPLINNLSKDADVGLTMVRRRAIMASTFNREDRRLKTIPMQWTDYQSMLLRPDSIGKLLFNDVSYFTYARRLKLMDPIQEGSILFTIPAQQLDEIMDDLLHEFELLFGLLFFLIALFGWRFSQQLLEPLHRLFLFTNESPEQQNEEPLKIKTKDEVGALAYHFNDLINDIKKKNRELENRVEERTRELQSAKEEAEKANRSLQKAQTQLEQRVEQRTSELKQSEERTRAIIDSAADGIIVIDSKGIVETFSPSAEILFGYDASEIIGNNINMLMPEPTRSKHDSYLAKYLPGRQSGVISSRVEVKGLRQDGDAFPMELSVSELMVGNKQMFVGIMRDTTERKQAEQAMAEAKEAAEASSQAKSDFLANMSHEIRTPMNAIIGMSKLALGTDLNPKQHNFIRKVHYSAELLLGIINDVLNISKVEAGKLEIEKVNFQLQSVLDNVSNLIGIDEAEQHLELIIEVADDIPDELTGDPLRLGQILINLGNNAVKFTQQGRISISVKLESQKDKQLTLHFCVSDTGIGITPEHQQKLFQSFNQADSSTSRRYGGTGLGLTISKRLTELMGGKIWVVSQPDKGSDFHFTVQLEAGDPEQHKEIYQDTKNKQIGDFSGIRVLLVEDNEINQELAKELLSDRGFIITSVWNGKEAVEILQKEHFDGILMDIQMPVMDGYTATRIIRNQVKFKKLPIIAMTANIMESDRTKAKAAGMDDHIGKPLDVNELFTVLTKWISPNKLQKMKISSVKKEYGTSYPFHKLIGIEIDKGLEIARGRPEFYMKLLTMFRDSQHDFLNNFLMEQQSDDPNGAIRAAHSLKGSAANIGATTLRDAAQELEMACNEYNSDDEIPDILKKVTTELDPLIAGLNDFLNHS</sequence>
<dbReference type="InterPro" id="IPR036097">
    <property type="entry name" value="HisK_dim/P_sf"/>
</dbReference>
<reference evidence="28 29" key="1">
    <citation type="journal article" date="2018" name="ISME J.">
        <title>Endosymbiont genomes yield clues of tubeworm success.</title>
        <authorList>
            <person name="Li Y."/>
            <person name="Liles M.R."/>
            <person name="Halanych K.M."/>
        </authorList>
    </citation>
    <scope>NUCLEOTIDE SEQUENCE [LARGE SCALE GENOMIC DNA]</scope>
    <source>
        <strain evidence="28">A1462</strain>
    </source>
</reference>
<dbReference type="NCBIfam" id="TIGR00229">
    <property type="entry name" value="sensory_box"/>
    <property type="match status" value="1"/>
</dbReference>
<evidence type="ECO:0000313" key="28">
    <source>
        <dbReference type="EMBL" id="RDH86691.1"/>
    </source>
</evidence>
<dbReference type="InterPro" id="IPR036890">
    <property type="entry name" value="HATPase_C_sf"/>
</dbReference>
<dbReference type="CDD" id="cd16922">
    <property type="entry name" value="HATPase_EvgS-ArcB-TorS-like"/>
    <property type="match status" value="1"/>
</dbReference>
<evidence type="ECO:0000259" key="25">
    <source>
        <dbReference type="PROSITE" id="PS50112"/>
    </source>
</evidence>
<dbReference type="PROSITE" id="PS50112">
    <property type="entry name" value="PAS"/>
    <property type="match status" value="1"/>
</dbReference>
<protein>
    <recommendedName>
        <fullName evidence="17">Sensor protein FixL</fullName>
        <ecNumber evidence="3">2.7.13.3</ecNumber>
    </recommendedName>
    <alternativeName>
        <fullName evidence="16">Sensory/regulatory protein RpfC</fullName>
    </alternativeName>
</protein>
<proteinExistence type="predicted"/>
<evidence type="ECO:0000259" key="24">
    <source>
        <dbReference type="PROSITE" id="PS50110"/>
    </source>
</evidence>
<keyword evidence="11 22" id="KW-1133">Transmembrane helix</keyword>
<feature type="transmembrane region" description="Helical" evidence="22">
    <location>
        <begin position="12"/>
        <end position="37"/>
    </location>
</feature>
<dbReference type="SUPFAM" id="SSF55874">
    <property type="entry name" value="ATPase domain of HSP90 chaperone/DNA topoisomerase II/histidine kinase"/>
    <property type="match status" value="1"/>
</dbReference>
<evidence type="ECO:0000256" key="18">
    <source>
        <dbReference type="PROSITE-ProRule" id="PRU00110"/>
    </source>
</evidence>
<evidence type="ECO:0000256" key="9">
    <source>
        <dbReference type="ARBA" id="ARBA00022777"/>
    </source>
</evidence>